<dbReference type="EMBL" id="JAAAMU010000007">
    <property type="protein sequence ID" value="NBC70459.1"/>
    <property type="molecule type" value="Genomic_DNA"/>
</dbReference>
<evidence type="ECO:0000259" key="2">
    <source>
        <dbReference type="PROSITE" id="PS50937"/>
    </source>
</evidence>
<dbReference type="GO" id="GO:0003700">
    <property type="term" value="F:DNA-binding transcription factor activity"/>
    <property type="evidence" value="ECO:0007669"/>
    <property type="project" value="InterPro"/>
</dbReference>
<dbReference type="PRINTS" id="PR00040">
    <property type="entry name" value="HTHMERR"/>
</dbReference>
<keyword evidence="1" id="KW-0238">DNA-binding</keyword>
<dbReference type="AlphaFoldDB" id="A0A7X5C2K1"/>
<feature type="domain" description="HTH merR-type" evidence="2">
    <location>
        <begin position="4"/>
        <end position="73"/>
    </location>
</feature>
<dbReference type="InterPro" id="IPR000551">
    <property type="entry name" value="MerR-type_HTH_dom"/>
</dbReference>
<dbReference type="SUPFAM" id="SSF46955">
    <property type="entry name" value="Putative DNA-binding domain"/>
    <property type="match status" value="1"/>
</dbReference>
<name>A0A7X5C2K1_9BACL</name>
<dbReference type="CDD" id="cd01109">
    <property type="entry name" value="HTH_YyaN"/>
    <property type="match status" value="1"/>
</dbReference>
<comment type="caution">
    <text evidence="3">The sequence shown here is derived from an EMBL/GenBank/DDBJ whole genome shotgun (WGS) entry which is preliminary data.</text>
</comment>
<sequence>MKTTHTIQQVTKITGLSAHTLRYYEKISLIRDIEREGNGYRYYSEKDVEWLQFLIRLRDTGMPIRDMQRFAELRYRGNETVAERRQMLERHKHQIREHIDRLLGNIEALNEKTDYYRELEKER</sequence>
<dbReference type="PANTHER" id="PTHR30204:SF98">
    <property type="entry name" value="HTH-TYPE TRANSCRIPTIONAL REGULATOR ADHR"/>
    <property type="match status" value="1"/>
</dbReference>
<evidence type="ECO:0000256" key="1">
    <source>
        <dbReference type="ARBA" id="ARBA00023125"/>
    </source>
</evidence>
<dbReference type="RefSeq" id="WP_161699409.1">
    <property type="nucleotide sequence ID" value="NZ_JAAAMU010000007.1"/>
</dbReference>
<organism evidence="3 4">
    <name type="scientific">Paenibacillus sacheonensis</name>
    <dbReference type="NCBI Taxonomy" id="742054"/>
    <lineage>
        <taxon>Bacteria</taxon>
        <taxon>Bacillati</taxon>
        <taxon>Bacillota</taxon>
        <taxon>Bacilli</taxon>
        <taxon>Bacillales</taxon>
        <taxon>Paenibacillaceae</taxon>
        <taxon>Paenibacillus</taxon>
    </lineage>
</organism>
<evidence type="ECO:0000313" key="4">
    <source>
        <dbReference type="Proteomes" id="UP000558113"/>
    </source>
</evidence>
<dbReference type="Proteomes" id="UP000558113">
    <property type="component" value="Unassembled WGS sequence"/>
</dbReference>
<dbReference type="InterPro" id="IPR009061">
    <property type="entry name" value="DNA-bd_dom_put_sf"/>
</dbReference>
<protein>
    <submittedName>
        <fullName evidence="3">MerR family transcriptional regulator</fullName>
    </submittedName>
</protein>
<dbReference type="InterPro" id="IPR047057">
    <property type="entry name" value="MerR_fam"/>
</dbReference>
<keyword evidence="4" id="KW-1185">Reference proteome</keyword>
<dbReference type="Pfam" id="PF13411">
    <property type="entry name" value="MerR_1"/>
    <property type="match status" value="1"/>
</dbReference>
<gene>
    <name evidence="3" type="ORF">GT003_15770</name>
</gene>
<reference evidence="3 4" key="1">
    <citation type="submission" date="2020-01" db="EMBL/GenBank/DDBJ databases">
        <title>Paenibacillus soybeanensis sp. nov. isolated from the nodules of soybean (Glycine max(L.) Merr).</title>
        <authorList>
            <person name="Wang H."/>
        </authorList>
    </citation>
    <scope>NUCLEOTIDE SEQUENCE [LARGE SCALE GENOMIC DNA]</scope>
    <source>
        <strain evidence="3 4">DSM 23054</strain>
    </source>
</reference>
<dbReference type="SMART" id="SM00422">
    <property type="entry name" value="HTH_MERR"/>
    <property type="match status" value="1"/>
</dbReference>
<dbReference type="PROSITE" id="PS50937">
    <property type="entry name" value="HTH_MERR_2"/>
    <property type="match status" value="1"/>
</dbReference>
<dbReference type="OrthoDB" id="9811174at2"/>
<dbReference type="Gene3D" id="1.10.1660.10">
    <property type="match status" value="1"/>
</dbReference>
<dbReference type="PANTHER" id="PTHR30204">
    <property type="entry name" value="REDOX-CYCLING DRUG-SENSING TRANSCRIPTIONAL ACTIVATOR SOXR"/>
    <property type="match status" value="1"/>
</dbReference>
<accession>A0A7X5C2K1</accession>
<dbReference type="GO" id="GO:0003677">
    <property type="term" value="F:DNA binding"/>
    <property type="evidence" value="ECO:0007669"/>
    <property type="project" value="UniProtKB-KW"/>
</dbReference>
<proteinExistence type="predicted"/>
<evidence type="ECO:0000313" key="3">
    <source>
        <dbReference type="EMBL" id="NBC70459.1"/>
    </source>
</evidence>